<comment type="caution">
    <text evidence="9">The sequence shown here is derived from an EMBL/GenBank/DDBJ whole genome shotgun (WGS) entry which is preliminary data.</text>
</comment>
<dbReference type="EMBL" id="JACIEB010000001">
    <property type="protein sequence ID" value="MBB3980942.1"/>
    <property type="molecule type" value="Genomic_DNA"/>
</dbReference>
<accession>A0A7W6GMX9</accession>
<feature type="domain" description="Peptidase M48" evidence="8">
    <location>
        <begin position="68"/>
        <end position="254"/>
    </location>
</feature>
<keyword evidence="10" id="KW-1185">Reference proteome</keyword>
<keyword evidence="1 6" id="KW-0645">Protease</keyword>
<dbReference type="GO" id="GO:0046872">
    <property type="term" value="F:metal ion binding"/>
    <property type="evidence" value="ECO:0007669"/>
    <property type="project" value="UniProtKB-KW"/>
</dbReference>
<comment type="similarity">
    <text evidence="6">Belongs to the peptidase M48 family.</text>
</comment>
<evidence type="ECO:0000256" key="1">
    <source>
        <dbReference type="ARBA" id="ARBA00022670"/>
    </source>
</evidence>
<dbReference type="GO" id="GO:0004222">
    <property type="term" value="F:metalloendopeptidase activity"/>
    <property type="evidence" value="ECO:0007669"/>
    <property type="project" value="InterPro"/>
</dbReference>
<dbReference type="AlphaFoldDB" id="A0A7W6GMX9"/>
<evidence type="ECO:0000313" key="9">
    <source>
        <dbReference type="EMBL" id="MBB3980942.1"/>
    </source>
</evidence>
<dbReference type="GO" id="GO:0051603">
    <property type="term" value="P:proteolysis involved in protein catabolic process"/>
    <property type="evidence" value="ECO:0007669"/>
    <property type="project" value="TreeGrafter"/>
</dbReference>
<evidence type="ECO:0000313" key="10">
    <source>
        <dbReference type="Proteomes" id="UP000552757"/>
    </source>
</evidence>
<evidence type="ECO:0000256" key="6">
    <source>
        <dbReference type="RuleBase" id="RU003983"/>
    </source>
</evidence>
<evidence type="ECO:0000259" key="8">
    <source>
        <dbReference type="Pfam" id="PF01435"/>
    </source>
</evidence>
<organism evidence="9 10">
    <name type="scientific">Sphingobium fontiphilum</name>
    <dbReference type="NCBI Taxonomy" id="944425"/>
    <lineage>
        <taxon>Bacteria</taxon>
        <taxon>Pseudomonadati</taxon>
        <taxon>Pseudomonadota</taxon>
        <taxon>Alphaproteobacteria</taxon>
        <taxon>Sphingomonadales</taxon>
        <taxon>Sphingomonadaceae</taxon>
        <taxon>Sphingobium</taxon>
    </lineage>
</organism>
<dbReference type="Gene3D" id="3.30.2010.10">
    <property type="entry name" value="Metalloproteases ('zincins'), catalytic domain"/>
    <property type="match status" value="1"/>
</dbReference>
<dbReference type="Pfam" id="PF01435">
    <property type="entry name" value="Peptidase_M48"/>
    <property type="match status" value="1"/>
</dbReference>
<evidence type="ECO:0000256" key="3">
    <source>
        <dbReference type="ARBA" id="ARBA00022801"/>
    </source>
</evidence>
<sequence>MRGLRLTIAGLLAALYPLAATWAAEPEFARPPYVGAYEPQGVDERGLWMQIDEAERRFRDSPMVLRDQQLNQFVANVLCRTVGQDRCSAARIYIVRDRSFNASMYPNGWMMVHTGLLSRVHSEAELATVLGHEFAHFELRHSLNGFLRARKTTDFLAWLSLAGAAANASTANSQIILIGSLFGFKREQETAADLLSAQYIRASPYRLRASQVWQRLIEENDALRLERGVRKVRHSTPGIMDTHPTNLQRIAYFSKLEQDAGEGGEDGIDEYRRHTAPFMADLFEGLVKSNDFASTDYVIRSRGDAMGWDGPLLYLRGELFRQRANPRDLVTARDLFRRATEQADAPVESWRGLGLCDMRLGDAAAGRASLARYLEVAPNGHDAAAIKMLLEN</sequence>
<keyword evidence="7" id="KW-0732">Signal</keyword>
<gene>
    <name evidence="9" type="ORF">GGR44_000573</name>
</gene>
<proteinExistence type="inferred from homology"/>
<name>A0A7W6GMX9_9SPHN</name>
<dbReference type="GO" id="GO:0016020">
    <property type="term" value="C:membrane"/>
    <property type="evidence" value="ECO:0007669"/>
    <property type="project" value="TreeGrafter"/>
</dbReference>
<dbReference type="Proteomes" id="UP000552757">
    <property type="component" value="Unassembled WGS sequence"/>
</dbReference>
<evidence type="ECO:0000256" key="5">
    <source>
        <dbReference type="ARBA" id="ARBA00023049"/>
    </source>
</evidence>
<dbReference type="PANTHER" id="PTHR22726:SF1">
    <property type="entry name" value="METALLOENDOPEPTIDASE OMA1, MITOCHONDRIAL"/>
    <property type="match status" value="1"/>
</dbReference>
<feature type="signal peptide" evidence="7">
    <location>
        <begin position="1"/>
        <end position="19"/>
    </location>
</feature>
<dbReference type="InterPro" id="IPR051156">
    <property type="entry name" value="Mito/Outer_Membr_Metalloprot"/>
</dbReference>
<evidence type="ECO:0000256" key="4">
    <source>
        <dbReference type="ARBA" id="ARBA00022833"/>
    </source>
</evidence>
<comment type="cofactor">
    <cofactor evidence="6">
        <name>Zn(2+)</name>
        <dbReference type="ChEBI" id="CHEBI:29105"/>
    </cofactor>
    <text evidence="6">Binds 1 zinc ion per subunit.</text>
</comment>
<feature type="chain" id="PRO_5030635754" evidence="7">
    <location>
        <begin position="20"/>
        <end position="392"/>
    </location>
</feature>
<keyword evidence="4 6" id="KW-0862">Zinc</keyword>
<reference evidence="9 10" key="1">
    <citation type="submission" date="2020-08" db="EMBL/GenBank/DDBJ databases">
        <title>Genomic Encyclopedia of Type Strains, Phase IV (KMG-IV): sequencing the most valuable type-strain genomes for metagenomic binning, comparative biology and taxonomic classification.</title>
        <authorList>
            <person name="Goeker M."/>
        </authorList>
    </citation>
    <scope>NUCLEOTIDE SEQUENCE [LARGE SCALE GENOMIC DNA]</scope>
    <source>
        <strain evidence="9 10">DSM 29348</strain>
    </source>
</reference>
<dbReference type="CDD" id="cd07324">
    <property type="entry name" value="M48C_Oma1-like"/>
    <property type="match status" value="1"/>
</dbReference>
<keyword evidence="5 6" id="KW-0482">Metalloprotease</keyword>
<keyword evidence="3 6" id="KW-0378">Hydrolase</keyword>
<evidence type="ECO:0000256" key="2">
    <source>
        <dbReference type="ARBA" id="ARBA00022723"/>
    </source>
</evidence>
<dbReference type="InterPro" id="IPR001915">
    <property type="entry name" value="Peptidase_M48"/>
</dbReference>
<evidence type="ECO:0000256" key="7">
    <source>
        <dbReference type="SAM" id="SignalP"/>
    </source>
</evidence>
<dbReference type="PANTHER" id="PTHR22726">
    <property type="entry name" value="METALLOENDOPEPTIDASE OMA1"/>
    <property type="match status" value="1"/>
</dbReference>
<protein>
    <submittedName>
        <fullName evidence="9">Zn-dependent protease with chaperone function</fullName>
    </submittedName>
</protein>
<keyword evidence="2" id="KW-0479">Metal-binding</keyword>